<dbReference type="Proteomes" id="UP000016927">
    <property type="component" value="Unassembled WGS sequence"/>
</dbReference>
<keyword evidence="3" id="KW-0240">DNA-directed RNA polymerase</keyword>
<dbReference type="GO" id="GO:0000428">
    <property type="term" value="C:DNA-directed RNA polymerase complex"/>
    <property type="evidence" value="ECO:0007669"/>
    <property type="project" value="UniProtKB-KW"/>
</dbReference>
<feature type="compositionally biased region" description="Basic and acidic residues" evidence="1">
    <location>
        <begin position="471"/>
        <end position="490"/>
    </location>
</feature>
<feature type="compositionally biased region" description="Polar residues" evidence="1">
    <location>
        <begin position="582"/>
        <end position="600"/>
    </location>
</feature>
<feature type="region of interest" description="Disordered" evidence="1">
    <location>
        <begin position="545"/>
        <end position="630"/>
    </location>
</feature>
<dbReference type="OrthoDB" id="10678262at2759"/>
<evidence type="ECO:0000313" key="4">
    <source>
        <dbReference type="Proteomes" id="UP000016927"/>
    </source>
</evidence>
<reference evidence="3 4" key="1">
    <citation type="journal article" date="2013" name="BMC Genomics">
        <title>Comparative genomics of parasitic silkworm microsporidia reveal an association between genome expansion and host adaptation.</title>
        <authorList>
            <person name="Pan G."/>
            <person name="Xu J."/>
            <person name="Li T."/>
            <person name="Xia Q."/>
            <person name="Liu S.L."/>
            <person name="Zhang G."/>
            <person name="Li S."/>
            <person name="Li C."/>
            <person name="Liu H."/>
            <person name="Yang L."/>
            <person name="Liu T."/>
            <person name="Zhang X."/>
            <person name="Wu Z."/>
            <person name="Fan W."/>
            <person name="Dang X."/>
            <person name="Xiang H."/>
            <person name="Tao M."/>
            <person name="Li Y."/>
            <person name="Hu J."/>
            <person name="Li Z."/>
            <person name="Lin L."/>
            <person name="Luo J."/>
            <person name="Geng L."/>
            <person name="Wang L."/>
            <person name="Long M."/>
            <person name="Wan Y."/>
            <person name="He N."/>
            <person name="Zhang Z."/>
            <person name="Lu C."/>
            <person name="Keeling P.J."/>
            <person name="Wang J."/>
            <person name="Xiang Z."/>
            <person name="Zhou Z."/>
        </authorList>
    </citation>
    <scope>NUCLEOTIDE SEQUENCE [LARGE SCALE GENOMIC DNA]</scope>
    <source>
        <strain evidence="4">CQ1 / CVCC 102059</strain>
    </source>
</reference>
<feature type="compositionally biased region" description="Low complexity" evidence="1">
    <location>
        <begin position="392"/>
        <end position="401"/>
    </location>
</feature>
<feature type="compositionally biased region" description="Low complexity" evidence="1">
    <location>
        <begin position="601"/>
        <end position="611"/>
    </location>
</feature>
<evidence type="ECO:0000313" key="3">
    <source>
        <dbReference type="EMBL" id="EOB12199.1"/>
    </source>
</evidence>
<dbReference type="AlphaFoldDB" id="R0M2D6"/>
<feature type="chain" id="PRO_5004354984" evidence="2">
    <location>
        <begin position="19"/>
        <end position="865"/>
    </location>
</feature>
<dbReference type="HOGENOM" id="CLU_332060_0_0_1"/>
<feature type="compositionally biased region" description="Low complexity" evidence="1">
    <location>
        <begin position="491"/>
        <end position="500"/>
    </location>
</feature>
<organism evidence="3 4">
    <name type="scientific">Nosema bombycis (strain CQ1 / CVCC 102059)</name>
    <name type="common">Microsporidian parasite</name>
    <name type="synonym">Pebrine of silkworm</name>
    <dbReference type="NCBI Taxonomy" id="578461"/>
    <lineage>
        <taxon>Eukaryota</taxon>
        <taxon>Fungi</taxon>
        <taxon>Fungi incertae sedis</taxon>
        <taxon>Microsporidia</taxon>
        <taxon>Nosematidae</taxon>
        <taxon>Nosema</taxon>
    </lineage>
</organism>
<gene>
    <name evidence="3" type="ORF">NBO_507g0014</name>
</gene>
<feature type="compositionally biased region" description="Basic and acidic residues" evidence="1">
    <location>
        <begin position="621"/>
        <end position="630"/>
    </location>
</feature>
<sequence>MKLEWIIFLLRTLTASNCQSDQLGTLPLATQFQPATKIVGSVNNVQTYTQNRKECVKPVVKKQNVQSVAVPVVKRQVVKSSPKPSQSNYSSSLKFIRPSQVVQKSTSYIPPPSYNPPIRLVPIVVKPRPETPQQNVKPPIQYVTPPPIQHVTPPPQYVTPSAQYVTPPQPGYVTPSVPQYTPPAQYIPPVQYAPSPSQYVSTPPVQYVPTPQFIPLNLLCNMNILPPLPECTPHKIAVPIVNLQEMPKMAVPQSIVPKIVQNKGIQDVELIKVINGISLIELRRLNRVVGGIYAIVNHLSTEVEKQKSETKQMKNQMMRQAYGSVLCADNPYTQTVTQNQGKLCFKVIVDDKVSKFNGAGNMNGGYSLVFPTQPPSQPTALSQPTQPPSQPTTPSQPTQPSFPACSSKNLKGPCIFIENSNLQIRPTENENLSISCTKKDNGGVCIDSNEINPTPLEEKIVVTTSTTVGDRNGRDNDHHNLNNNHQDGDQHNNNQGNQDGNHNENALPVQHAIGKHGYLEDETIQPTYHFDDEIVNDMDRSIKLEGNGHSHWNGNRNGHGPENLSRKENGGTSGNGNGVPDQGNSQGNGHPNEGNGQNIKNGRFNESNGNNNHHRPHHHDHYPQDHFPRDNSFKNHSEFWNSTLGNKDDPPYSYDLLDDPQYYSPSHRQSPLINVLLDSSHAYHRNHWKNVLRELTRREPFYGNYPTDQNEDYRNLMRRIASSDVCSGVSDKTSCLKIYNYLLMSSKQYLSPSLINNLLNQNLSKEEFADNLNKMITQVILQERNKSFEDEEEPYDDSQVGRTDLYGSCSLGEAEISPGRCMTVMRMSDLIRGEKYNDCDYSNGSMTCPETSPRMSTLFLSDLLS</sequence>
<dbReference type="VEuPathDB" id="MicrosporidiaDB:NBO_507g0014"/>
<feature type="region of interest" description="Disordered" evidence="1">
    <location>
        <begin position="467"/>
        <end position="505"/>
    </location>
</feature>
<keyword evidence="3" id="KW-0804">Transcription</keyword>
<evidence type="ECO:0000256" key="1">
    <source>
        <dbReference type="SAM" id="MobiDB-lite"/>
    </source>
</evidence>
<protein>
    <submittedName>
        <fullName evidence="3">DNA-directed RNA polymerase</fullName>
    </submittedName>
</protein>
<keyword evidence="2" id="KW-0732">Signal</keyword>
<feature type="region of interest" description="Disordered" evidence="1">
    <location>
        <begin position="367"/>
        <end position="404"/>
    </location>
</feature>
<keyword evidence="4" id="KW-1185">Reference proteome</keyword>
<proteinExistence type="predicted"/>
<feature type="signal peptide" evidence="2">
    <location>
        <begin position="1"/>
        <end position="18"/>
    </location>
</feature>
<dbReference type="EMBL" id="KB909415">
    <property type="protein sequence ID" value="EOB12199.1"/>
    <property type="molecule type" value="Genomic_DNA"/>
</dbReference>
<name>R0M2D6_NOSB1</name>
<accession>R0M2D6</accession>
<evidence type="ECO:0000256" key="2">
    <source>
        <dbReference type="SAM" id="SignalP"/>
    </source>
</evidence>